<dbReference type="Proteomes" id="UP001500920">
    <property type="component" value="Unassembled WGS sequence"/>
</dbReference>
<reference evidence="4" key="1">
    <citation type="journal article" date="2019" name="Int. J. Syst. Evol. Microbiol.">
        <title>The Global Catalogue of Microorganisms (GCM) 10K type strain sequencing project: providing services to taxonomists for standard genome sequencing and annotation.</title>
        <authorList>
            <consortium name="The Broad Institute Genomics Platform"/>
            <consortium name="The Broad Institute Genome Sequencing Center for Infectious Disease"/>
            <person name="Wu L."/>
            <person name="Ma J."/>
        </authorList>
    </citation>
    <scope>NUCLEOTIDE SEQUENCE [LARGE SCALE GENOMIC DNA]</scope>
    <source>
        <strain evidence="4">JCM 16981</strain>
    </source>
</reference>
<dbReference type="InterPro" id="IPR002104">
    <property type="entry name" value="Integrase_catalytic"/>
</dbReference>
<keyword evidence="1" id="KW-0233">DNA recombination</keyword>
<evidence type="ECO:0000313" key="3">
    <source>
        <dbReference type="EMBL" id="GAA3722220.1"/>
    </source>
</evidence>
<dbReference type="InterPro" id="IPR013762">
    <property type="entry name" value="Integrase-like_cat_sf"/>
</dbReference>
<proteinExistence type="predicted"/>
<accession>A0ABP7EP81</accession>
<gene>
    <name evidence="3" type="ORF">GCM10022378_10370</name>
</gene>
<dbReference type="EMBL" id="BAABCK010000020">
    <property type="protein sequence ID" value="GAA3722220.1"/>
    <property type="molecule type" value="Genomic_DNA"/>
</dbReference>
<evidence type="ECO:0000313" key="4">
    <source>
        <dbReference type="Proteomes" id="UP001500920"/>
    </source>
</evidence>
<name>A0ABP7EP81_9STAP</name>
<keyword evidence="4" id="KW-1185">Reference proteome</keyword>
<sequence length="549" mass="64598">MEIKAIVSQFNNNNIIEKRQNVDFNTFDTVEYEVLFKQLSSKKSITGSFKQTEWQLSCDINNHYIPIKFDIDRYPEINLALKKFTITRLLSGRKSLTIYNEVIALKKATLASEGFNDTDSLEKLLTKETQHYSYQGYHLLTVVKSFMSFYKIPLSKKIINLCNGHLSKKKLQRNLPAFEDIITFDEVLNDYFQNNSTEDTLEYLPIKLWWLLTNIIPLRPTEFLSLKKDCLEFNANYISPYRIKIQRIKQKNTEYNISEDQIERIEIDESTYKLMKNIIFQLATVESESKYLLPVELLYAFRQKKYTKKNERINRRDFDLMKKQFYENIVEGKYGIYNLDRIKSGDTRHFAIINMALQGFNMLSIARMAGHDEIRSQYSYYSHAEHFSQSYVYRLSQNQIENKISNNMEGGIIGWKRYIYDKGRTIDINQYNLDKIVGRVKYGFCTEEKSVFPDTCIEYCKFCPKFAFKPAINEREEAIDWLTNTSDDLSVKIKESIILMRDLSTNLSKTYIQGNNDLLKSTSKQLAAFMDKKATIDSNLLEDEALERE</sequence>
<dbReference type="SUPFAM" id="SSF56349">
    <property type="entry name" value="DNA breaking-rejoining enzymes"/>
    <property type="match status" value="1"/>
</dbReference>
<protein>
    <recommendedName>
        <fullName evidence="2">Tyr recombinase domain-containing protein</fullName>
    </recommendedName>
</protein>
<dbReference type="Pfam" id="PF00589">
    <property type="entry name" value="Phage_integrase"/>
    <property type="match status" value="1"/>
</dbReference>
<dbReference type="InterPro" id="IPR011010">
    <property type="entry name" value="DNA_brk_join_enz"/>
</dbReference>
<dbReference type="Gene3D" id="1.10.443.10">
    <property type="entry name" value="Intergrase catalytic core"/>
    <property type="match status" value="1"/>
</dbReference>
<feature type="domain" description="Tyr recombinase" evidence="2">
    <location>
        <begin position="214"/>
        <end position="384"/>
    </location>
</feature>
<comment type="caution">
    <text evidence="3">The sequence shown here is derived from an EMBL/GenBank/DDBJ whole genome shotgun (WGS) entry which is preliminary data.</text>
</comment>
<dbReference type="RefSeq" id="WP_344702097.1">
    <property type="nucleotide sequence ID" value="NZ_BAABCK010000020.1"/>
</dbReference>
<evidence type="ECO:0000259" key="2">
    <source>
        <dbReference type="Pfam" id="PF00589"/>
    </source>
</evidence>
<evidence type="ECO:0000256" key="1">
    <source>
        <dbReference type="ARBA" id="ARBA00023172"/>
    </source>
</evidence>
<organism evidence="3 4">
    <name type="scientific">Salinicoccus jeotgali</name>
    <dbReference type="NCBI Taxonomy" id="381634"/>
    <lineage>
        <taxon>Bacteria</taxon>
        <taxon>Bacillati</taxon>
        <taxon>Bacillota</taxon>
        <taxon>Bacilli</taxon>
        <taxon>Bacillales</taxon>
        <taxon>Staphylococcaceae</taxon>
        <taxon>Salinicoccus</taxon>
    </lineage>
</organism>